<evidence type="ECO:0000313" key="2">
    <source>
        <dbReference type="Proteomes" id="UP000019194"/>
    </source>
</evidence>
<comment type="caution">
    <text evidence="1">The sequence shown here is derived from an EMBL/GenBank/DDBJ whole genome shotgun (WGS) entry which is preliminary data.</text>
</comment>
<sequence>MFLSGIQEGLIDATTQRFVQELSKVNWNWTMKQANEWIEWYVRTFRDVSTQEGENRTFQLFNPNGGL</sequence>
<accession>A0A7G2IIM8</accession>
<dbReference type="AlphaFoldDB" id="A0A7G2IIM8"/>
<evidence type="ECO:0000313" key="1">
    <source>
        <dbReference type="EMBL" id="CDL36133.1"/>
    </source>
</evidence>
<name>A0A7G2IIM8_CITFR</name>
<proteinExistence type="predicted"/>
<reference evidence="1 2" key="1">
    <citation type="submission" date="2013-10" db="EMBL/GenBank/DDBJ databases">
        <title>Antibiotic resistance diversity of beta-lactamase producers in the General Hospital Vienna.</title>
        <authorList>
            <person name="Barisic I."/>
            <person name="Mitteregger D."/>
            <person name="Hirschl A.M."/>
            <person name="Noehammer C."/>
            <person name="Wiesinger-Mayr H."/>
        </authorList>
    </citation>
    <scope>NUCLEOTIDE SEQUENCE [LARGE SCALE GENOMIC DNA]</scope>
    <source>
        <strain evidence="1 2">ISC11</strain>
    </source>
</reference>
<organism evidence="1 2">
    <name type="scientific">Citrobacter freundii</name>
    <dbReference type="NCBI Taxonomy" id="546"/>
    <lineage>
        <taxon>Bacteria</taxon>
        <taxon>Pseudomonadati</taxon>
        <taxon>Pseudomonadota</taxon>
        <taxon>Gammaproteobacteria</taxon>
        <taxon>Enterobacterales</taxon>
        <taxon>Enterobacteriaceae</taxon>
        <taxon>Citrobacter</taxon>
        <taxon>Citrobacter freundii complex</taxon>
    </lineage>
</organism>
<dbReference type="EMBL" id="CBWP010000006">
    <property type="protein sequence ID" value="CDL36133.1"/>
    <property type="molecule type" value="Genomic_DNA"/>
</dbReference>
<dbReference type="Proteomes" id="UP000019194">
    <property type="component" value="Unassembled WGS sequence"/>
</dbReference>
<protein>
    <submittedName>
        <fullName evidence="1">Phage tail fiber assembly protein</fullName>
    </submittedName>
</protein>